<accession>A0ABN8TIP2</accession>
<reference evidence="2" key="1">
    <citation type="submission" date="2022-06" db="EMBL/GenBank/DDBJ databases">
        <authorList>
            <person name="Goudenege D."/>
            <person name="Le Roux F."/>
        </authorList>
    </citation>
    <scope>NUCLEOTIDE SEQUENCE</scope>
    <source>
        <strain evidence="2">12-063</strain>
    </source>
</reference>
<gene>
    <name evidence="2" type="ORF">VAE063_1000045</name>
</gene>
<feature type="transmembrane region" description="Helical" evidence="1">
    <location>
        <begin position="197"/>
        <end position="219"/>
    </location>
</feature>
<evidence type="ECO:0000313" key="3">
    <source>
        <dbReference type="Proteomes" id="UP001152658"/>
    </source>
</evidence>
<evidence type="ECO:0000256" key="1">
    <source>
        <dbReference type="SAM" id="Phobius"/>
    </source>
</evidence>
<dbReference type="EMBL" id="CALYLK010000001">
    <property type="protein sequence ID" value="CAH8188397.1"/>
    <property type="molecule type" value="Genomic_DNA"/>
</dbReference>
<sequence>MQDILKETIKFSTEKAVLFQFNSKSKLAAYSMGIYCTLIELSDSFHTLVDGQNYTGSLSIYRSFIENYVDLKNLQLDPHYVYQLDYGSYLQDQRLLKAAAKDNPYLPSLSQDADEKLPLISVEIDKLKENEDYKLCYTIKDKFSRADMEAEYEGLYPTLSAESHCSLDAIFSRHFNIDPTTGCVDISINDKCNSKDYHFYIANLINYLITAGIVVANIMEGQQLDVYDRKKKQLLLDIV</sequence>
<protein>
    <submittedName>
        <fullName evidence="2">Uncharacterized protein</fullName>
    </submittedName>
</protein>
<keyword evidence="3" id="KW-1185">Reference proteome</keyword>
<dbReference type="InterPro" id="IPR043733">
    <property type="entry name" value="DUF5677"/>
</dbReference>
<keyword evidence="1" id="KW-0472">Membrane</keyword>
<comment type="caution">
    <text evidence="2">The sequence shown here is derived from an EMBL/GenBank/DDBJ whole genome shotgun (WGS) entry which is preliminary data.</text>
</comment>
<dbReference type="Pfam" id="PF18928">
    <property type="entry name" value="DUF5677"/>
    <property type="match status" value="1"/>
</dbReference>
<dbReference type="RefSeq" id="WP_168524215.1">
    <property type="nucleotide sequence ID" value="NZ_CALYLA010000025.1"/>
</dbReference>
<keyword evidence="1" id="KW-0812">Transmembrane</keyword>
<organism evidence="2 3">
    <name type="scientific">Vibrio aestuarianus</name>
    <dbReference type="NCBI Taxonomy" id="28171"/>
    <lineage>
        <taxon>Bacteria</taxon>
        <taxon>Pseudomonadati</taxon>
        <taxon>Pseudomonadota</taxon>
        <taxon>Gammaproteobacteria</taxon>
        <taxon>Vibrionales</taxon>
        <taxon>Vibrionaceae</taxon>
        <taxon>Vibrio</taxon>
    </lineage>
</organism>
<proteinExistence type="predicted"/>
<name>A0ABN8TIP2_9VIBR</name>
<dbReference type="Proteomes" id="UP001152658">
    <property type="component" value="Unassembled WGS sequence"/>
</dbReference>
<evidence type="ECO:0000313" key="2">
    <source>
        <dbReference type="EMBL" id="CAH8188397.1"/>
    </source>
</evidence>
<keyword evidence="1" id="KW-1133">Transmembrane helix</keyword>